<feature type="region of interest" description="Disordered" evidence="1">
    <location>
        <begin position="1"/>
        <end position="79"/>
    </location>
</feature>
<name>A0A195B1N5_9HYME</name>
<accession>A0A195B1N5</accession>
<gene>
    <name evidence="2" type="ORF">ALC53_11387</name>
</gene>
<reference evidence="2 3" key="1">
    <citation type="submission" date="2015-09" db="EMBL/GenBank/DDBJ databases">
        <title>Atta colombica WGS genome.</title>
        <authorList>
            <person name="Nygaard S."/>
            <person name="Hu H."/>
            <person name="Boomsma J."/>
            <person name="Zhang G."/>
        </authorList>
    </citation>
    <scope>NUCLEOTIDE SEQUENCE [LARGE SCALE GENOMIC DNA]</scope>
    <source>
        <strain evidence="2">Treedump-2</strain>
        <tissue evidence="2">Whole body</tissue>
    </source>
</reference>
<evidence type="ECO:0000256" key="1">
    <source>
        <dbReference type="SAM" id="MobiDB-lite"/>
    </source>
</evidence>
<dbReference type="EMBL" id="KQ976681">
    <property type="protein sequence ID" value="KYM78192.1"/>
    <property type="molecule type" value="Genomic_DNA"/>
</dbReference>
<feature type="compositionally biased region" description="Low complexity" evidence="1">
    <location>
        <begin position="44"/>
        <end position="56"/>
    </location>
</feature>
<dbReference type="Proteomes" id="UP000078540">
    <property type="component" value="Unassembled WGS sequence"/>
</dbReference>
<feature type="compositionally biased region" description="Polar residues" evidence="1">
    <location>
        <begin position="66"/>
        <end position="77"/>
    </location>
</feature>
<feature type="compositionally biased region" description="Pro residues" evidence="1">
    <location>
        <begin position="14"/>
        <end position="43"/>
    </location>
</feature>
<evidence type="ECO:0000313" key="2">
    <source>
        <dbReference type="EMBL" id="KYM78192.1"/>
    </source>
</evidence>
<keyword evidence="3" id="KW-1185">Reference proteome</keyword>
<evidence type="ECO:0000313" key="3">
    <source>
        <dbReference type="Proteomes" id="UP000078540"/>
    </source>
</evidence>
<organism evidence="2 3">
    <name type="scientific">Atta colombica</name>
    <dbReference type="NCBI Taxonomy" id="520822"/>
    <lineage>
        <taxon>Eukaryota</taxon>
        <taxon>Metazoa</taxon>
        <taxon>Ecdysozoa</taxon>
        <taxon>Arthropoda</taxon>
        <taxon>Hexapoda</taxon>
        <taxon>Insecta</taxon>
        <taxon>Pterygota</taxon>
        <taxon>Neoptera</taxon>
        <taxon>Endopterygota</taxon>
        <taxon>Hymenoptera</taxon>
        <taxon>Apocrita</taxon>
        <taxon>Aculeata</taxon>
        <taxon>Formicoidea</taxon>
        <taxon>Formicidae</taxon>
        <taxon>Myrmicinae</taxon>
        <taxon>Atta</taxon>
    </lineage>
</organism>
<proteinExistence type="predicted"/>
<dbReference type="AlphaFoldDB" id="A0A195B1N5"/>
<protein>
    <submittedName>
        <fullName evidence="2">Uncharacterized protein</fullName>
    </submittedName>
</protein>
<sequence length="219" mass="23282">MAPDGPLITAIPASWPPRAPPPSPAPPPMTAIPAPPRPAPRPSPRGSSSNSRASIITVDATRSGKEGNTSIAGSNEVSGGLGWSYEGGSSLGRSNEGGWAGSGSYKTGGSSTRSTNGFGSLLGSYEIRWSGLGSYIGLGSLSGSDVRPATNDSCKKSERLFNINISYVVELIKNIDLMRSHVLKHKMYLVELILILSKNDDKKKFECKYKKKMKIKTEK</sequence>